<dbReference type="SUPFAM" id="SSF52540">
    <property type="entry name" value="P-loop containing nucleoside triphosphate hydrolases"/>
    <property type="match status" value="1"/>
</dbReference>
<name>A0A6J7XNM4_9ZZZZ</name>
<dbReference type="EMBL" id="CAFBSG010000002">
    <property type="protein sequence ID" value="CAB5239312.1"/>
    <property type="molecule type" value="Genomic_DNA"/>
</dbReference>
<dbReference type="PROSITE" id="PS00662">
    <property type="entry name" value="T2SP_E"/>
    <property type="match status" value="1"/>
</dbReference>
<reference evidence="4" key="1">
    <citation type="submission" date="2020-05" db="EMBL/GenBank/DDBJ databases">
        <authorList>
            <person name="Chiriac C."/>
            <person name="Salcher M."/>
            <person name="Ghai R."/>
            <person name="Kavagutti S V."/>
        </authorList>
    </citation>
    <scope>NUCLEOTIDE SEQUENCE</scope>
</reference>
<gene>
    <name evidence="4" type="ORF">UFOPK3554_00211</name>
</gene>
<dbReference type="InterPro" id="IPR001482">
    <property type="entry name" value="T2SS/T4SS_dom"/>
</dbReference>
<dbReference type="AlphaFoldDB" id="A0A6J7XNM4"/>
<protein>
    <submittedName>
        <fullName evidence="4">Unannotated protein</fullName>
    </submittedName>
</protein>
<dbReference type="PANTHER" id="PTHR30486">
    <property type="entry name" value="TWITCHING MOTILITY PROTEIN PILT"/>
    <property type="match status" value="1"/>
</dbReference>
<dbReference type="InterPro" id="IPR050921">
    <property type="entry name" value="T4SS_GSP_E_ATPase"/>
</dbReference>
<accession>A0A6J7XNM4</accession>
<evidence type="ECO:0000256" key="2">
    <source>
        <dbReference type="SAM" id="MobiDB-lite"/>
    </source>
</evidence>
<dbReference type="Pfam" id="PF00437">
    <property type="entry name" value="T2SSE"/>
    <property type="match status" value="1"/>
</dbReference>
<dbReference type="CDD" id="cd01130">
    <property type="entry name" value="VirB11-like_ATPase"/>
    <property type="match status" value="1"/>
</dbReference>
<proteinExistence type="inferred from homology"/>
<organism evidence="4">
    <name type="scientific">freshwater metagenome</name>
    <dbReference type="NCBI Taxonomy" id="449393"/>
    <lineage>
        <taxon>unclassified sequences</taxon>
        <taxon>metagenomes</taxon>
        <taxon>ecological metagenomes</taxon>
    </lineage>
</organism>
<comment type="similarity">
    <text evidence="1">Belongs to the GSP E family.</text>
</comment>
<evidence type="ECO:0000256" key="1">
    <source>
        <dbReference type="ARBA" id="ARBA00006611"/>
    </source>
</evidence>
<dbReference type="InterPro" id="IPR027417">
    <property type="entry name" value="P-loop_NTPase"/>
</dbReference>
<sequence>MSLSDRLNHPEANRANSFPHLPSLTNEFESEFSATDYSSIKEDVHKQLINVLGQQLYEGELDTRTLEKYVFESISRVIVASDHPLTAIDRANLMQEIVDEILGLGPLQPLLRDGDVSEIMVNSFDRIYIEKNGKITKTNYVFGSEEHLRRTIDRIVARIGRRIDESSPLVDARLADGSRVHAVIPPIALDGSSLTIRKFASDPFTVKDMVATGTFSTAAMEFMAGCVEGKCNILISGGTGSGKTTTLNVLSSFIPPNERIITIEDAAELQLKQPHVVRLESRPSNVEGKGMVSIRELVRNTLRMRPDRIIVGEVRDAAALDMLQAMNTGHDGSITTVHANSPQEALLRIETLVLMAGIELPTAVIREQMSQALDLIIQQSRLRDGSRQITSISEVTGIVGGEVQTNEIFKFIYMDVPNSRALGKLLPTGNVPNFLLKLAQRGIQIRETLFQP</sequence>
<feature type="compositionally biased region" description="Basic and acidic residues" evidence="2">
    <location>
        <begin position="1"/>
        <end position="12"/>
    </location>
</feature>
<evidence type="ECO:0000259" key="3">
    <source>
        <dbReference type="PROSITE" id="PS00662"/>
    </source>
</evidence>
<feature type="domain" description="Bacterial type II secretion system protein E" evidence="3">
    <location>
        <begin position="302"/>
        <end position="316"/>
    </location>
</feature>
<dbReference type="Gene3D" id="3.40.50.300">
    <property type="entry name" value="P-loop containing nucleotide triphosphate hydrolases"/>
    <property type="match status" value="1"/>
</dbReference>
<dbReference type="GO" id="GO:0016887">
    <property type="term" value="F:ATP hydrolysis activity"/>
    <property type="evidence" value="ECO:0007669"/>
    <property type="project" value="InterPro"/>
</dbReference>
<evidence type="ECO:0000313" key="4">
    <source>
        <dbReference type="EMBL" id="CAB5239312.1"/>
    </source>
</evidence>
<feature type="region of interest" description="Disordered" evidence="2">
    <location>
        <begin position="1"/>
        <end position="20"/>
    </location>
</feature>
<dbReference type="Gene3D" id="3.30.450.380">
    <property type="match status" value="1"/>
</dbReference>
<dbReference type="PANTHER" id="PTHR30486:SF15">
    <property type="entry name" value="TYPE II_IV SECRETION SYSTEM ATPASE"/>
    <property type="match status" value="1"/>
</dbReference>